<comment type="function">
    <text evidence="7">Regulatory subunit of the dolichol-phosphate mannose (DPM) synthase complex; essential for the ER localization.</text>
</comment>
<dbReference type="Proteomes" id="UP000095023">
    <property type="component" value="Unassembled WGS sequence"/>
</dbReference>
<dbReference type="EMBL" id="KV453843">
    <property type="protein sequence ID" value="ODV89493.1"/>
    <property type="molecule type" value="Genomic_DNA"/>
</dbReference>
<evidence type="ECO:0000256" key="7">
    <source>
        <dbReference type="RuleBase" id="RU365084"/>
    </source>
</evidence>
<gene>
    <name evidence="8" type="ORF">CANCADRAFT_139932</name>
</gene>
<feature type="transmembrane region" description="Helical" evidence="7">
    <location>
        <begin position="12"/>
        <end position="33"/>
    </location>
</feature>
<reference evidence="9" key="1">
    <citation type="submission" date="2016-02" db="EMBL/GenBank/DDBJ databases">
        <title>Comparative genomics of biotechnologically important yeasts.</title>
        <authorList>
            <consortium name="DOE Joint Genome Institute"/>
            <person name="Riley R."/>
            <person name="Haridas S."/>
            <person name="Wolfe K.H."/>
            <person name="Lopes M.R."/>
            <person name="Hittinger C.T."/>
            <person name="Goker M."/>
            <person name="Salamov A."/>
            <person name="Wisecaver J."/>
            <person name="Long T.M."/>
            <person name="Aerts A.L."/>
            <person name="Barry K."/>
            <person name="Choi C."/>
            <person name="Clum A."/>
            <person name="Coughlan A.Y."/>
            <person name="Deshpande S."/>
            <person name="Douglass A.P."/>
            <person name="Hanson S.J."/>
            <person name="Klenk H.-P."/>
            <person name="Labutti K."/>
            <person name="Lapidus A."/>
            <person name="Lindquist E."/>
            <person name="Lipzen A."/>
            <person name="Meier-Kolthoff J.P."/>
            <person name="Ohm R.A."/>
            <person name="Otillar R.P."/>
            <person name="Pangilinan J."/>
            <person name="Peng Y."/>
            <person name="Rokas A."/>
            <person name="Rosa C.A."/>
            <person name="Scheuner C."/>
            <person name="Sibirny A.A."/>
            <person name="Slot J.C."/>
            <person name="Stielow J.B."/>
            <person name="Sun H."/>
            <person name="Kurtzman C.P."/>
            <person name="Blackwell M."/>
            <person name="Jeffries T.W."/>
            <person name="Grigoriev I.V."/>
        </authorList>
    </citation>
    <scope>NUCLEOTIDE SEQUENCE [LARGE SCALE GENOMIC DNA]</scope>
    <source>
        <strain evidence="9">NRRL Y-17796</strain>
    </source>
</reference>
<keyword evidence="6 7" id="KW-0472">Membrane</keyword>
<dbReference type="Pfam" id="PF07297">
    <property type="entry name" value="DPM2"/>
    <property type="match status" value="1"/>
</dbReference>
<comment type="similarity">
    <text evidence="2 7">Belongs to the DPM2 family.</text>
</comment>
<evidence type="ECO:0000256" key="3">
    <source>
        <dbReference type="ARBA" id="ARBA00022692"/>
    </source>
</evidence>
<evidence type="ECO:0000313" key="8">
    <source>
        <dbReference type="EMBL" id="ODV89493.1"/>
    </source>
</evidence>
<dbReference type="AlphaFoldDB" id="A0A1E4TCQ7"/>
<proteinExistence type="inferred from homology"/>
<keyword evidence="3 7" id="KW-0812">Transmembrane</keyword>
<dbReference type="GO" id="GO:0005789">
    <property type="term" value="C:endoplasmic reticulum membrane"/>
    <property type="evidence" value="ECO:0007669"/>
    <property type="project" value="UniProtKB-SubCell"/>
</dbReference>
<dbReference type="PANTHER" id="PTHR15039:SF11">
    <property type="entry name" value="DOLICHOL PHOSPHATE-MANNOSE BIOSYNTHESIS REGULATORY PROTEIN"/>
    <property type="match status" value="1"/>
</dbReference>
<evidence type="ECO:0000256" key="2">
    <source>
        <dbReference type="ARBA" id="ARBA00005478"/>
    </source>
</evidence>
<keyword evidence="5 7" id="KW-1133">Transmembrane helix</keyword>
<protein>
    <recommendedName>
        <fullName evidence="7">Dolichol phosphate-mannose biosynthesis regulatory protein</fullName>
    </recommendedName>
</protein>
<accession>A0A1E4TCQ7</accession>
<name>A0A1E4TCQ7_9ASCO</name>
<keyword evidence="4 7" id="KW-0256">Endoplasmic reticulum</keyword>
<dbReference type="GO" id="GO:0180047">
    <property type="term" value="P:dolichol phosphate mannose biosynthetic process"/>
    <property type="evidence" value="ECO:0007669"/>
    <property type="project" value="InterPro"/>
</dbReference>
<feature type="transmembrane region" description="Helical" evidence="7">
    <location>
        <begin position="53"/>
        <end position="74"/>
    </location>
</feature>
<dbReference type="GO" id="GO:0006506">
    <property type="term" value="P:GPI anchor biosynthetic process"/>
    <property type="evidence" value="ECO:0007669"/>
    <property type="project" value="TreeGrafter"/>
</dbReference>
<organism evidence="8 9">
    <name type="scientific">Tortispora caseinolytica NRRL Y-17796</name>
    <dbReference type="NCBI Taxonomy" id="767744"/>
    <lineage>
        <taxon>Eukaryota</taxon>
        <taxon>Fungi</taxon>
        <taxon>Dikarya</taxon>
        <taxon>Ascomycota</taxon>
        <taxon>Saccharomycotina</taxon>
        <taxon>Trigonopsidomycetes</taxon>
        <taxon>Trigonopsidales</taxon>
        <taxon>Trigonopsidaceae</taxon>
        <taxon>Tortispora</taxon>
    </lineage>
</organism>
<comment type="pathway">
    <text evidence="7">Protein modification; protein glycosylation.</text>
</comment>
<evidence type="ECO:0000313" key="9">
    <source>
        <dbReference type="Proteomes" id="UP000095023"/>
    </source>
</evidence>
<dbReference type="GO" id="GO:0030234">
    <property type="term" value="F:enzyme regulator activity"/>
    <property type="evidence" value="ECO:0007669"/>
    <property type="project" value="UniProtKB-UniRule"/>
</dbReference>
<dbReference type="InterPro" id="IPR009914">
    <property type="entry name" value="DPM2"/>
</dbReference>
<sequence length="86" mass="9503">MSAILDKLVGLAMITVATVVFVYYTIWALILPFVDEPNPIHQFFPAREWAVRIPLALLLVGLTAIGSFIGMVMVRTAAKEKKKKSA</sequence>
<dbReference type="OrthoDB" id="311279at2759"/>
<dbReference type="GO" id="GO:0033185">
    <property type="term" value="C:dolichol-phosphate-mannose synthase complex"/>
    <property type="evidence" value="ECO:0007669"/>
    <property type="project" value="TreeGrafter"/>
</dbReference>
<evidence type="ECO:0000256" key="6">
    <source>
        <dbReference type="ARBA" id="ARBA00023136"/>
    </source>
</evidence>
<evidence type="ECO:0000256" key="1">
    <source>
        <dbReference type="ARBA" id="ARBA00004477"/>
    </source>
</evidence>
<dbReference type="UniPathway" id="UPA00378"/>
<comment type="subcellular location">
    <subcellularLocation>
        <location evidence="1 7">Endoplasmic reticulum membrane</location>
        <topology evidence="1 7">Multi-pass membrane protein</topology>
    </subcellularLocation>
</comment>
<evidence type="ECO:0000256" key="4">
    <source>
        <dbReference type="ARBA" id="ARBA00022824"/>
    </source>
</evidence>
<dbReference type="PANTHER" id="PTHR15039">
    <property type="entry name" value="DOLICHOL PHOSPHATE-MANNOSE BIOSYNTHESIS REGULATORY PROTEIN"/>
    <property type="match status" value="1"/>
</dbReference>
<comment type="subunit">
    <text evidence="7">Component of the dolichol-phosphate mannose (DPM) synthase complex.</text>
</comment>
<keyword evidence="9" id="KW-1185">Reference proteome</keyword>
<evidence type="ECO:0000256" key="5">
    <source>
        <dbReference type="ARBA" id="ARBA00022989"/>
    </source>
</evidence>